<gene>
    <name evidence="1" type="ORF">PHYPA_003754</name>
</gene>
<dbReference type="EMBL" id="ABEU02000002">
    <property type="protein sequence ID" value="PNR60961.1"/>
    <property type="molecule type" value="Genomic_DNA"/>
</dbReference>
<dbReference type="AlphaFoldDB" id="A0A2K1L4P3"/>
<dbReference type="InParanoid" id="A0A2K1L4P3"/>
<evidence type="ECO:0000313" key="3">
    <source>
        <dbReference type="Proteomes" id="UP000006727"/>
    </source>
</evidence>
<evidence type="ECO:0000313" key="1">
    <source>
        <dbReference type="EMBL" id="PNR60961.1"/>
    </source>
</evidence>
<dbReference type="Proteomes" id="UP000006727">
    <property type="component" value="Chromosome 2"/>
</dbReference>
<dbReference type="Gramene" id="Pp3c2_37670V3.1">
    <property type="protein sequence ID" value="Pp3c2_37670V3.1"/>
    <property type="gene ID" value="Pp3c2_37670"/>
</dbReference>
<name>A0A2K1L4P3_PHYPA</name>
<dbReference type="Gramene" id="Pp3c2_37670V3.2">
    <property type="protein sequence ID" value="Pp3c2_37670V3.2"/>
    <property type="gene ID" value="Pp3c2_37670"/>
</dbReference>
<dbReference type="EnsemblPlants" id="Pp3c2_37670V3.1">
    <property type="protein sequence ID" value="Pp3c2_37670V3.1"/>
    <property type="gene ID" value="Pp3c2_37670"/>
</dbReference>
<protein>
    <submittedName>
        <fullName evidence="1 2">Uncharacterized protein</fullName>
    </submittedName>
</protein>
<evidence type="ECO:0000313" key="2">
    <source>
        <dbReference type="EnsemblPlants" id="Pp3c2_37670V3.1"/>
    </source>
</evidence>
<organism evidence="1">
    <name type="scientific">Physcomitrium patens</name>
    <name type="common">Spreading-leaved earth moss</name>
    <name type="synonym">Physcomitrella patens</name>
    <dbReference type="NCBI Taxonomy" id="3218"/>
    <lineage>
        <taxon>Eukaryota</taxon>
        <taxon>Viridiplantae</taxon>
        <taxon>Streptophyta</taxon>
        <taxon>Embryophyta</taxon>
        <taxon>Bryophyta</taxon>
        <taxon>Bryophytina</taxon>
        <taxon>Bryopsida</taxon>
        <taxon>Funariidae</taxon>
        <taxon>Funariales</taxon>
        <taxon>Funariaceae</taxon>
        <taxon>Physcomitrium</taxon>
    </lineage>
</organism>
<reference evidence="1 3" key="2">
    <citation type="journal article" date="2018" name="Plant J.">
        <title>The Physcomitrella patens chromosome-scale assembly reveals moss genome structure and evolution.</title>
        <authorList>
            <person name="Lang D."/>
            <person name="Ullrich K.K."/>
            <person name="Murat F."/>
            <person name="Fuchs J."/>
            <person name="Jenkins J."/>
            <person name="Haas F.B."/>
            <person name="Piednoel M."/>
            <person name="Gundlach H."/>
            <person name="Van Bel M."/>
            <person name="Meyberg R."/>
            <person name="Vives C."/>
            <person name="Morata J."/>
            <person name="Symeonidi A."/>
            <person name="Hiss M."/>
            <person name="Muchero W."/>
            <person name="Kamisugi Y."/>
            <person name="Saleh O."/>
            <person name="Blanc G."/>
            <person name="Decker E.L."/>
            <person name="van Gessel N."/>
            <person name="Grimwood J."/>
            <person name="Hayes R.D."/>
            <person name="Graham S.W."/>
            <person name="Gunter L.E."/>
            <person name="McDaniel S.F."/>
            <person name="Hoernstein S.N.W."/>
            <person name="Larsson A."/>
            <person name="Li F.W."/>
            <person name="Perroud P.F."/>
            <person name="Phillips J."/>
            <person name="Ranjan P."/>
            <person name="Rokshar D.S."/>
            <person name="Rothfels C.J."/>
            <person name="Schneider L."/>
            <person name="Shu S."/>
            <person name="Stevenson D.W."/>
            <person name="Thummler F."/>
            <person name="Tillich M."/>
            <person name="Villarreal Aguilar J.C."/>
            <person name="Widiez T."/>
            <person name="Wong G.K."/>
            <person name="Wymore A."/>
            <person name="Zhang Y."/>
            <person name="Zimmer A.D."/>
            <person name="Quatrano R.S."/>
            <person name="Mayer K.F.X."/>
            <person name="Goodstein D."/>
            <person name="Casacuberta J.M."/>
            <person name="Vandepoele K."/>
            <person name="Reski R."/>
            <person name="Cuming A.C."/>
            <person name="Tuskan G.A."/>
            <person name="Maumus F."/>
            <person name="Salse J."/>
            <person name="Schmutz J."/>
            <person name="Rensing S.A."/>
        </authorList>
    </citation>
    <scope>NUCLEOTIDE SEQUENCE [LARGE SCALE GENOMIC DNA]</scope>
    <source>
        <strain evidence="2 3">cv. Gransden 2004</strain>
    </source>
</reference>
<accession>A0A2K1L4P3</accession>
<proteinExistence type="predicted"/>
<reference evidence="2" key="3">
    <citation type="submission" date="2020-12" db="UniProtKB">
        <authorList>
            <consortium name="EnsemblPlants"/>
        </authorList>
    </citation>
    <scope>IDENTIFICATION</scope>
</reference>
<dbReference type="EnsemblPlants" id="Pp3c2_37670V3.2">
    <property type="protein sequence ID" value="Pp3c2_37670V3.2"/>
    <property type="gene ID" value="Pp3c2_37670"/>
</dbReference>
<sequence>MVGRCSIVFEVIYRRFIGATDSLLSQILAVLVTGGGIGKLSVSRQFVAMVCFDLCIFAGSPFSCLAPLQSSIRSGQLNLLLTERLHVHAHNATPVVGVFLV</sequence>
<reference evidence="1 3" key="1">
    <citation type="journal article" date="2008" name="Science">
        <title>The Physcomitrella genome reveals evolutionary insights into the conquest of land by plants.</title>
        <authorList>
            <person name="Rensing S."/>
            <person name="Lang D."/>
            <person name="Zimmer A."/>
            <person name="Terry A."/>
            <person name="Salamov A."/>
            <person name="Shapiro H."/>
            <person name="Nishiyama T."/>
            <person name="Perroud P.-F."/>
            <person name="Lindquist E."/>
            <person name="Kamisugi Y."/>
            <person name="Tanahashi T."/>
            <person name="Sakakibara K."/>
            <person name="Fujita T."/>
            <person name="Oishi K."/>
            <person name="Shin-I T."/>
            <person name="Kuroki Y."/>
            <person name="Toyoda A."/>
            <person name="Suzuki Y."/>
            <person name="Hashimoto A."/>
            <person name="Yamaguchi K."/>
            <person name="Sugano A."/>
            <person name="Kohara Y."/>
            <person name="Fujiyama A."/>
            <person name="Anterola A."/>
            <person name="Aoki S."/>
            <person name="Ashton N."/>
            <person name="Barbazuk W.B."/>
            <person name="Barker E."/>
            <person name="Bennetzen J."/>
            <person name="Bezanilla M."/>
            <person name="Blankenship R."/>
            <person name="Cho S.H."/>
            <person name="Dutcher S."/>
            <person name="Estelle M."/>
            <person name="Fawcett J.A."/>
            <person name="Gundlach H."/>
            <person name="Hanada K."/>
            <person name="Heyl A."/>
            <person name="Hicks K.A."/>
            <person name="Hugh J."/>
            <person name="Lohr M."/>
            <person name="Mayer K."/>
            <person name="Melkozernov A."/>
            <person name="Murata T."/>
            <person name="Nelson D."/>
            <person name="Pils B."/>
            <person name="Prigge M."/>
            <person name="Reiss B."/>
            <person name="Renner T."/>
            <person name="Rombauts S."/>
            <person name="Rushton P."/>
            <person name="Sanderfoot A."/>
            <person name="Schween G."/>
            <person name="Shiu S.-H."/>
            <person name="Stueber K."/>
            <person name="Theodoulou F.L."/>
            <person name="Tu H."/>
            <person name="Van de Peer Y."/>
            <person name="Verrier P.J."/>
            <person name="Waters E."/>
            <person name="Wood A."/>
            <person name="Yang L."/>
            <person name="Cove D."/>
            <person name="Cuming A."/>
            <person name="Hasebe M."/>
            <person name="Lucas S."/>
            <person name="Mishler D.B."/>
            <person name="Reski R."/>
            <person name="Grigoriev I."/>
            <person name="Quatrano R.S."/>
            <person name="Boore J.L."/>
        </authorList>
    </citation>
    <scope>NUCLEOTIDE SEQUENCE [LARGE SCALE GENOMIC DNA]</scope>
    <source>
        <strain evidence="2 3">cv. Gransden 2004</strain>
    </source>
</reference>
<keyword evidence="3" id="KW-1185">Reference proteome</keyword>